<reference evidence="2 3" key="1">
    <citation type="submission" date="2019-04" db="EMBL/GenBank/DDBJ databases">
        <title>Geobacter ruber sp. nov., ferric-reducing bacteria isolated from paddy soil.</title>
        <authorList>
            <person name="Xu Z."/>
            <person name="Masuda Y."/>
            <person name="Itoh H."/>
            <person name="Senoo K."/>
        </authorList>
    </citation>
    <scope>NUCLEOTIDE SEQUENCE [LARGE SCALE GENOMIC DNA]</scope>
    <source>
        <strain evidence="2 3">Red88</strain>
    </source>
</reference>
<protein>
    <submittedName>
        <fullName evidence="2">Uncharacterized protein</fullName>
    </submittedName>
</protein>
<organism evidence="2 3">
    <name type="scientific">Oryzomonas rubra</name>
    <dbReference type="NCBI Taxonomy" id="2509454"/>
    <lineage>
        <taxon>Bacteria</taxon>
        <taxon>Pseudomonadati</taxon>
        <taxon>Thermodesulfobacteriota</taxon>
        <taxon>Desulfuromonadia</taxon>
        <taxon>Geobacterales</taxon>
        <taxon>Geobacteraceae</taxon>
        <taxon>Oryzomonas</taxon>
    </lineage>
</organism>
<gene>
    <name evidence="2" type="ORF">ET418_01560</name>
</gene>
<evidence type="ECO:0000313" key="2">
    <source>
        <dbReference type="EMBL" id="KAA0895234.1"/>
    </source>
</evidence>
<keyword evidence="1" id="KW-1133">Transmembrane helix</keyword>
<accession>A0A5A9XQH2</accession>
<name>A0A5A9XQH2_9BACT</name>
<dbReference type="AlphaFoldDB" id="A0A5A9XQH2"/>
<feature type="transmembrane region" description="Helical" evidence="1">
    <location>
        <begin position="36"/>
        <end position="58"/>
    </location>
</feature>
<sequence length="247" mass="28069">MNGLFLKKHIVLAALAGASLALYLIDYSVLGNSRDIASSFLGNLAFLPLYVIFITLIVEQIVRERERQAVMRKLNMVIGVFFSEVGNRLLRELSTCVATCGELKGHLLVGGDWKNDEFAKALDYLGRTDIKVSCDAGGKNRLKEFLIEKRTFLAGLLENQNLLEHEQFTDLLWAVFHLVEELEARSSFDTMSPSDTEHINGDIKRVFGHLSREWVLYMQHLKVDYPYLFSLAVRLNPMLDTPDPLVY</sequence>
<dbReference type="Proteomes" id="UP000324298">
    <property type="component" value="Unassembled WGS sequence"/>
</dbReference>
<dbReference type="RefSeq" id="WP_149305815.1">
    <property type="nucleotide sequence ID" value="NZ_SRSD01000001.1"/>
</dbReference>
<proteinExistence type="predicted"/>
<keyword evidence="1" id="KW-0812">Transmembrane</keyword>
<feature type="transmembrane region" description="Helical" evidence="1">
    <location>
        <begin position="12"/>
        <end position="30"/>
    </location>
</feature>
<evidence type="ECO:0000256" key="1">
    <source>
        <dbReference type="SAM" id="Phobius"/>
    </source>
</evidence>
<dbReference type="OrthoDB" id="9799090at2"/>
<evidence type="ECO:0000313" key="3">
    <source>
        <dbReference type="Proteomes" id="UP000324298"/>
    </source>
</evidence>
<keyword evidence="1" id="KW-0472">Membrane</keyword>
<keyword evidence="3" id="KW-1185">Reference proteome</keyword>
<comment type="caution">
    <text evidence="2">The sequence shown here is derived from an EMBL/GenBank/DDBJ whole genome shotgun (WGS) entry which is preliminary data.</text>
</comment>
<dbReference type="EMBL" id="SRSD01000001">
    <property type="protein sequence ID" value="KAA0895234.1"/>
    <property type="molecule type" value="Genomic_DNA"/>
</dbReference>